<keyword evidence="1" id="KW-0436">Ligase</keyword>
<evidence type="ECO:0000313" key="1">
    <source>
        <dbReference type="EMBL" id="AKS47765.1"/>
    </source>
</evidence>
<dbReference type="AlphaFoldDB" id="A0A0K0YA07"/>
<name>A0A0K0YA07_9RHOB</name>
<dbReference type="OrthoDB" id="9814788at2"/>
<dbReference type="GO" id="GO:0005829">
    <property type="term" value="C:cytosol"/>
    <property type="evidence" value="ECO:0007669"/>
    <property type="project" value="TreeGrafter"/>
</dbReference>
<dbReference type="Pfam" id="PF05378">
    <property type="entry name" value="Hydant_A_N"/>
    <property type="match status" value="1"/>
</dbReference>
<gene>
    <name evidence="1" type="primary">apc3_4</name>
    <name evidence="1" type="ORF">OSB_32520</name>
</gene>
<dbReference type="InterPro" id="IPR045079">
    <property type="entry name" value="Oxoprolinase-like"/>
</dbReference>
<dbReference type="SUPFAM" id="SSF53067">
    <property type="entry name" value="Actin-like ATPase domain"/>
    <property type="match status" value="1"/>
</dbReference>
<organism evidence="1 2">
    <name type="scientific">Octadecabacter temperatus</name>
    <dbReference type="NCBI Taxonomy" id="1458307"/>
    <lineage>
        <taxon>Bacteria</taxon>
        <taxon>Pseudomonadati</taxon>
        <taxon>Pseudomonadota</taxon>
        <taxon>Alphaproteobacteria</taxon>
        <taxon>Rhodobacterales</taxon>
        <taxon>Roseobacteraceae</taxon>
        <taxon>Octadecabacter</taxon>
    </lineage>
</organism>
<dbReference type="Proteomes" id="UP000067444">
    <property type="component" value="Chromosome"/>
</dbReference>
<dbReference type="PANTHER" id="PTHR11365:SF2">
    <property type="entry name" value="5-OXOPROLINASE"/>
    <property type="match status" value="1"/>
</dbReference>
<dbReference type="PATRIC" id="fig|1458307.3.peg.3275"/>
<dbReference type="RefSeq" id="WP_049835920.1">
    <property type="nucleotide sequence ID" value="NZ_CP012160.1"/>
</dbReference>
<dbReference type="Pfam" id="PF01968">
    <property type="entry name" value="Hydantoinase_A"/>
    <property type="match status" value="1"/>
</dbReference>
<dbReference type="KEGG" id="otm:OSB_32520"/>
<keyword evidence="2" id="KW-1185">Reference proteome</keyword>
<dbReference type="PANTHER" id="PTHR11365">
    <property type="entry name" value="5-OXOPROLINASE RELATED"/>
    <property type="match status" value="1"/>
</dbReference>
<dbReference type="InterPro" id="IPR002821">
    <property type="entry name" value="Hydantoinase_A"/>
</dbReference>
<reference evidence="1 2" key="1">
    <citation type="journal article" date="2015" name="Genome Announc.">
        <title>Closed Genome Sequence of Octadecabacter temperatus SB1, the First Mesophilic Species of the Genus Octadecabacter.</title>
        <authorList>
            <person name="Voget S."/>
            <person name="Billerbeck S."/>
            <person name="Simon M."/>
            <person name="Daniel R."/>
        </authorList>
    </citation>
    <scope>NUCLEOTIDE SEQUENCE [LARGE SCALE GENOMIC DNA]</scope>
    <source>
        <strain evidence="1 2">SB1</strain>
    </source>
</reference>
<dbReference type="InterPro" id="IPR008040">
    <property type="entry name" value="Hydant_A_N"/>
</dbReference>
<proteinExistence type="predicted"/>
<protein>
    <submittedName>
        <fullName evidence="1">Acetophenone carboxylase gamma subunit</fullName>
        <ecNumber evidence="1">6.4.1.8</ecNumber>
    </submittedName>
</protein>
<evidence type="ECO:0000313" key="2">
    <source>
        <dbReference type="Proteomes" id="UP000067444"/>
    </source>
</evidence>
<sequence>MAHLLGIDTGGTYTDAVLLNDETDEVVARAKSLTTRPDLASGIGAAIDAVLKDSNVSASAISMVSLSTTLATNALVEGQGGRVALVFIGFDEAELKKSDLADALNGDPVVIVNGGHTHSGAVNISLDIDALYAGLESLSVPVTGVAIAARFATRNAAHEIAAREIVREVLDVPVTCSHELSAALGGPKRALTAVLNARLVGLIERLITATEHHVTSRGIDARLMVVRGDGALISAELARERPIETILSGPAASIAGAQWLTGAQNALVSDIGGTTTDVCILSDGLPKIDPQGAKVGKYRTMVEAVAMRTFGLGGDSVVSVVEGMERSLLLGPRRVMPLSLFALEFPDIVHPALDDALALENPPPEAFQFVVVQFHDTPVGLDARESAVATRLLDGPMRWADTVKNRVDEPALFRLVQRGLVMMVGLTPSDASHALGLMDVWDSDAALKGLSVLAKQRIGTGDRFAVGPEPLAQAIIDQLTKQTSLALLETAFVEEGWDQASVLAQHSLVQIGLSDHRNIARVNVGLAMPVIGLGASAQAYYGAVGERLGCETILPEDGGVANAIGAVVGQVSVRAEGTVTSGGEGAFRVHLPDGPVQFGDKDTAFEALRNALTRQATEKAKASGVDEIRITEDLDLREAQIEAQTMFIEATLRITARGRPRITS</sequence>
<dbReference type="EMBL" id="CP012160">
    <property type="protein sequence ID" value="AKS47765.1"/>
    <property type="molecule type" value="Genomic_DNA"/>
</dbReference>
<dbReference type="STRING" id="1458307.OSB_32520"/>
<dbReference type="GO" id="GO:0017168">
    <property type="term" value="F:5-oxoprolinase (ATP-hydrolyzing) activity"/>
    <property type="evidence" value="ECO:0007669"/>
    <property type="project" value="TreeGrafter"/>
</dbReference>
<dbReference type="GO" id="GO:0016874">
    <property type="term" value="F:ligase activity"/>
    <property type="evidence" value="ECO:0007669"/>
    <property type="project" value="UniProtKB-KW"/>
</dbReference>
<dbReference type="InterPro" id="IPR043129">
    <property type="entry name" value="ATPase_NBD"/>
</dbReference>
<accession>A0A0K0YA07</accession>
<dbReference type="EC" id="6.4.1.8" evidence="1"/>
<dbReference type="GO" id="GO:0006749">
    <property type="term" value="P:glutathione metabolic process"/>
    <property type="evidence" value="ECO:0007669"/>
    <property type="project" value="TreeGrafter"/>
</dbReference>